<dbReference type="RefSeq" id="WP_068549985.1">
    <property type="nucleotide sequence ID" value="NZ_AP013035.1"/>
</dbReference>
<dbReference type="STRING" id="1298851.TST_1206"/>
<sequence>MFEGWKIYTSGYMKEGGGPLQLDFETSLLKRVEFVAVIPVNKSQCFAYWNVGQEGKARLQLFVEDELVKDFDVELSSTCCYIPLEASFKKVYVELILPGGRSLRSNTITCP</sequence>
<gene>
    <name evidence="1" type="ORF">TST_1206</name>
</gene>
<dbReference type="Proteomes" id="UP000063234">
    <property type="component" value="Chromosome"/>
</dbReference>
<protein>
    <submittedName>
        <fullName evidence="1">Uncharacterized protein</fullName>
    </submittedName>
</protein>
<accession>A0A0S3QUI3</accession>
<reference evidence="2" key="1">
    <citation type="journal article" date="2018" name="Science">
        <title>A primordial and reversible TCA cycle in a facultatively chemolithoautotrophic thermophile.</title>
        <authorList>
            <person name="Nunoura T."/>
            <person name="Chikaraishi Y."/>
            <person name="Izaki R."/>
            <person name="Suwa T."/>
            <person name="Sato T."/>
            <person name="Harada T."/>
            <person name="Mori K."/>
            <person name="Kato Y."/>
            <person name="Miyazaki M."/>
            <person name="Shimamura S."/>
            <person name="Yanagawa K."/>
            <person name="Shuto A."/>
            <person name="Ohkouchi N."/>
            <person name="Fujita N."/>
            <person name="Takaki Y."/>
            <person name="Atomi H."/>
            <person name="Takai K."/>
        </authorList>
    </citation>
    <scope>NUCLEOTIDE SEQUENCE [LARGE SCALE GENOMIC DNA]</scope>
    <source>
        <strain evidence="2">DSM 17441 / JCM 13301 / NBRC 103674 / ABI70S6</strain>
    </source>
</reference>
<dbReference type="KEGG" id="ttk:TST_1206"/>
<keyword evidence="2" id="KW-1185">Reference proteome</keyword>
<proteinExistence type="predicted"/>
<evidence type="ECO:0000313" key="2">
    <source>
        <dbReference type="Proteomes" id="UP000063234"/>
    </source>
</evidence>
<dbReference type="EMBL" id="AP013035">
    <property type="protein sequence ID" value="BAT71997.1"/>
    <property type="molecule type" value="Genomic_DNA"/>
</dbReference>
<name>A0A0S3QUI3_THET7</name>
<dbReference type="AlphaFoldDB" id="A0A0S3QUI3"/>
<organism evidence="1 2">
    <name type="scientific">Thermosulfidibacter takaii (strain DSM 17441 / JCM 13301 / NBRC 103674 / ABI70S6)</name>
    <dbReference type="NCBI Taxonomy" id="1298851"/>
    <lineage>
        <taxon>Bacteria</taxon>
        <taxon>Pseudomonadati</taxon>
        <taxon>Thermosulfidibacterota</taxon>
        <taxon>Thermosulfidibacteria</taxon>
        <taxon>Thermosulfidibacterales</taxon>
        <taxon>Thermosulfidibacteraceae</taxon>
    </lineage>
</organism>
<evidence type="ECO:0000313" key="1">
    <source>
        <dbReference type="EMBL" id="BAT71997.1"/>
    </source>
</evidence>